<dbReference type="Gene3D" id="1.20.1070.10">
    <property type="entry name" value="Rhodopsin 7-helix transmembrane proteins"/>
    <property type="match status" value="1"/>
</dbReference>
<keyword evidence="2 9" id="KW-0812">Transmembrane</keyword>
<keyword evidence="4" id="KW-0297">G-protein coupled receptor</keyword>
<dbReference type="SUPFAM" id="SSF81321">
    <property type="entry name" value="Family A G protein-coupled receptor-like"/>
    <property type="match status" value="1"/>
</dbReference>
<dbReference type="PROSITE" id="PS00237">
    <property type="entry name" value="G_PROTEIN_RECEP_F1_1"/>
    <property type="match status" value="1"/>
</dbReference>
<proteinExistence type="predicted"/>
<evidence type="ECO:0000256" key="5">
    <source>
        <dbReference type="ARBA" id="ARBA00023136"/>
    </source>
</evidence>
<feature type="transmembrane region" description="Helical" evidence="9">
    <location>
        <begin position="166"/>
        <end position="188"/>
    </location>
</feature>
<comment type="caution">
    <text evidence="11">The sequence shown here is derived from an EMBL/GenBank/DDBJ whole genome shotgun (WGS) entry which is preliminary data.</text>
</comment>
<evidence type="ECO:0000256" key="1">
    <source>
        <dbReference type="ARBA" id="ARBA00004141"/>
    </source>
</evidence>
<feature type="transmembrane region" description="Helical" evidence="9">
    <location>
        <begin position="122"/>
        <end position="145"/>
    </location>
</feature>
<dbReference type="PANTHER" id="PTHR24243:SF233">
    <property type="entry name" value="THYROTROPIN-RELEASING HORMONE RECEPTOR"/>
    <property type="match status" value="1"/>
</dbReference>
<dbReference type="PROSITE" id="PS50262">
    <property type="entry name" value="G_PROTEIN_RECEP_F1_2"/>
    <property type="match status" value="1"/>
</dbReference>
<dbReference type="InterPro" id="IPR017452">
    <property type="entry name" value="GPCR_Rhodpsn_7TM"/>
</dbReference>
<feature type="transmembrane region" description="Helical" evidence="9">
    <location>
        <begin position="227"/>
        <end position="248"/>
    </location>
</feature>
<dbReference type="PANTHER" id="PTHR24243">
    <property type="entry name" value="G-PROTEIN COUPLED RECEPTOR"/>
    <property type="match status" value="1"/>
</dbReference>
<dbReference type="Proteomes" id="UP000678393">
    <property type="component" value="Unassembled WGS sequence"/>
</dbReference>
<keyword evidence="12" id="KW-1185">Reference proteome</keyword>
<evidence type="ECO:0000256" key="6">
    <source>
        <dbReference type="ARBA" id="ARBA00023170"/>
    </source>
</evidence>
<keyword evidence="5 9" id="KW-0472">Membrane</keyword>
<evidence type="ECO:0000256" key="3">
    <source>
        <dbReference type="ARBA" id="ARBA00022989"/>
    </source>
</evidence>
<dbReference type="Pfam" id="PF10328">
    <property type="entry name" value="7TM_GPCR_Srx"/>
    <property type="match status" value="1"/>
</dbReference>
<keyword evidence="3 9" id="KW-1133">Transmembrane helix</keyword>
<feature type="domain" description="G-protein coupled receptors family 1 profile" evidence="10">
    <location>
        <begin position="62"/>
        <end position="275"/>
    </location>
</feature>
<dbReference type="GO" id="GO:0005886">
    <property type="term" value="C:plasma membrane"/>
    <property type="evidence" value="ECO:0007669"/>
    <property type="project" value="TreeGrafter"/>
</dbReference>
<name>A0A8S4A347_9EUPU</name>
<dbReference type="GO" id="GO:0004930">
    <property type="term" value="F:G protein-coupled receptor activity"/>
    <property type="evidence" value="ECO:0007669"/>
    <property type="project" value="UniProtKB-KW"/>
</dbReference>
<evidence type="ECO:0000313" key="12">
    <source>
        <dbReference type="Proteomes" id="UP000678393"/>
    </source>
</evidence>
<reference evidence="11" key="1">
    <citation type="submission" date="2021-04" db="EMBL/GenBank/DDBJ databases">
        <authorList>
            <consortium name="Molecular Ecology Group"/>
        </authorList>
    </citation>
    <scope>NUCLEOTIDE SEQUENCE</scope>
</reference>
<evidence type="ECO:0000256" key="8">
    <source>
        <dbReference type="SAM" id="MobiDB-lite"/>
    </source>
</evidence>
<evidence type="ECO:0000256" key="2">
    <source>
        <dbReference type="ARBA" id="ARBA00022692"/>
    </source>
</evidence>
<keyword evidence="6" id="KW-0675">Receptor</keyword>
<dbReference type="EMBL" id="CAJHNH020008513">
    <property type="protein sequence ID" value="CAG5136283.1"/>
    <property type="molecule type" value="Genomic_DNA"/>
</dbReference>
<evidence type="ECO:0000256" key="9">
    <source>
        <dbReference type="SAM" id="Phobius"/>
    </source>
</evidence>
<protein>
    <recommendedName>
        <fullName evidence="10">G-protein coupled receptors family 1 profile domain-containing protein</fullName>
    </recommendedName>
</protein>
<dbReference type="InterPro" id="IPR000276">
    <property type="entry name" value="GPCR_Rhodpsn"/>
</dbReference>
<organism evidence="11 12">
    <name type="scientific">Candidula unifasciata</name>
    <dbReference type="NCBI Taxonomy" id="100452"/>
    <lineage>
        <taxon>Eukaryota</taxon>
        <taxon>Metazoa</taxon>
        <taxon>Spiralia</taxon>
        <taxon>Lophotrochozoa</taxon>
        <taxon>Mollusca</taxon>
        <taxon>Gastropoda</taxon>
        <taxon>Heterobranchia</taxon>
        <taxon>Euthyneura</taxon>
        <taxon>Panpulmonata</taxon>
        <taxon>Eupulmonata</taxon>
        <taxon>Stylommatophora</taxon>
        <taxon>Helicina</taxon>
        <taxon>Helicoidea</taxon>
        <taxon>Geomitridae</taxon>
        <taxon>Candidula</taxon>
    </lineage>
</organism>
<feature type="region of interest" description="Disordered" evidence="8">
    <location>
        <begin position="254"/>
        <end position="275"/>
    </location>
</feature>
<evidence type="ECO:0000256" key="4">
    <source>
        <dbReference type="ARBA" id="ARBA00023040"/>
    </source>
</evidence>
<feature type="transmembrane region" description="Helical" evidence="9">
    <location>
        <begin position="49"/>
        <end position="71"/>
    </location>
</feature>
<evidence type="ECO:0000259" key="10">
    <source>
        <dbReference type="PROSITE" id="PS50262"/>
    </source>
</evidence>
<dbReference type="InterPro" id="IPR019430">
    <property type="entry name" value="7TM_GPCR_serpentine_rcpt_Srx"/>
</dbReference>
<sequence length="275" mass="31032">MTSVVATMSTVRHFSDSQSDNRQHIEEFVPEDIYVTSWTRKVVEICVDLTLGFLISLVGVVTNILVIAVFAKQKFKDSVAVSMTTIAVWDFIKCFGCALQRLSGPISLYDSAVAESWANISVVALSYLTCFVTYVSIVLAAYVAVERCLCVSIPFKVKWFITPRSSFIICFIISLVVFGWFSVMYGIYDILWVYSHNYNKTIAIYVYSDFIHQHAQPVFLFYNLSGIILPVVCFLVIVASTFVIIYHLRKSSNFRSGSTKGQGGQSQKQSRKWVC</sequence>
<dbReference type="AlphaFoldDB" id="A0A8S4A347"/>
<dbReference type="OrthoDB" id="6126039at2759"/>
<accession>A0A8S4A347</accession>
<comment type="subcellular location">
    <subcellularLocation>
        <location evidence="1">Membrane</location>
        <topology evidence="1">Multi-pass membrane protein</topology>
    </subcellularLocation>
</comment>
<keyword evidence="7" id="KW-0807">Transducer</keyword>
<evidence type="ECO:0000256" key="7">
    <source>
        <dbReference type="ARBA" id="ARBA00023224"/>
    </source>
</evidence>
<evidence type="ECO:0000313" key="11">
    <source>
        <dbReference type="EMBL" id="CAG5136283.1"/>
    </source>
</evidence>
<gene>
    <name evidence="11" type="ORF">CUNI_LOCUS21841</name>
</gene>